<evidence type="ECO:0000256" key="1">
    <source>
        <dbReference type="ARBA" id="ARBA00022741"/>
    </source>
</evidence>
<name>A0A835IM35_9MAGN</name>
<comment type="caution">
    <text evidence="5">The sequence shown here is derived from an EMBL/GenBank/DDBJ whole genome shotgun (WGS) entry which is preliminary data.</text>
</comment>
<dbReference type="OrthoDB" id="342024at2759"/>
<feature type="region of interest" description="Disordered" evidence="3">
    <location>
        <begin position="1"/>
        <end position="47"/>
    </location>
</feature>
<dbReference type="GO" id="GO:0005525">
    <property type="term" value="F:GTP binding"/>
    <property type="evidence" value="ECO:0007669"/>
    <property type="project" value="UniProtKB-KW"/>
</dbReference>
<dbReference type="PRINTS" id="PR00315">
    <property type="entry name" value="ELONGATNFCT"/>
</dbReference>
<dbReference type="InterPro" id="IPR027417">
    <property type="entry name" value="P-loop_NTPase"/>
</dbReference>
<reference evidence="5 6" key="1">
    <citation type="submission" date="2020-10" db="EMBL/GenBank/DDBJ databases">
        <title>The Coptis chinensis genome and diversification of protoberbering-type alkaloids.</title>
        <authorList>
            <person name="Wang B."/>
            <person name="Shu S."/>
            <person name="Song C."/>
            <person name="Liu Y."/>
        </authorList>
    </citation>
    <scope>NUCLEOTIDE SEQUENCE [LARGE SCALE GENOMIC DNA]</scope>
    <source>
        <strain evidence="5">HL-2020</strain>
        <tissue evidence="5">Leaf</tissue>
    </source>
</reference>
<gene>
    <name evidence="5" type="ORF">IFM89_010976</name>
</gene>
<keyword evidence="6" id="KW-1185">Reference proteome</keyword>
<dbReference type="Pfam" id="PF00009">
    <property type="entry name" value="GTP_EFTU"/>
    <property type="match status" value="1"/>
</dbReference>
<dbReference type="InterPro" id="IPR000795">
    <property type="entry name" value="T_Tr_GTP-bd_dom"/>
</dbReference>
<evidence type="ECO:0000256" key="3">
    <source>
        <dbReference type="SAM" id="MobiDB-lite"/>
    </source>
</evidence>
<dbReference type="SUPFAM" id="SSF52540">
    <property type="entry name" value="P-loop containing nucleoside triphosphate hydrolases"/>
    <property type="match status" value="1"/>
</dbReference>
<keyword evidence="1" id="KW-0547">Nucleotide-binding</keyword>
<proteinExistence type="predicted"/>
<evidence type="ECO:0000259" key="4">
    <source>
        <dbReference type="Pfam" id="PF00009"/>
    </source>
</evidence>
<dbReference type="InterPro" id="IPR050100">
    <property type="entry name" value="TRAFAC_GTPase_members"/>
</dbReference>
<protein>
    <recommendedName>
        <fullName evidence="4">Tr-type G domain-containing protein</fullName>
    </recommendedName>
</protein>
<keyword evidence="2" id="KW-0342">GTP-binding</keyword>
<feature type="domain" description="Tr-type G" evidence="4">
    <location>
        <begin position="198"/>
        <end position="293"/>
    </location>
</feature>
<dbReference type="EMBL" id="JADFTS010000002">
    <property type="protein sequence ID" value="KAF9620241.1"/>
    <property type="molecule type" value="Genomic_DNA"/>
</dbReference>
<evidence type="ECO:0000313" key="6">
    <source>
        <dbReference type="Proteomes" id="UP000631114"/>
    </source>
</evidence>
<dbReference type="GO" id="GO:0003924">
    <property type="term" value="F:GTPase activity"/>
    <property type="evidence" value="ECO:0007669"/>
    <property type="project" value="InterPro"/>
</dbReference>
<dbReference type="AlphaFoldDB" id="A0A835IM35"/>
<evidence type="ECO:0000313" key="5">
    <source>
        <dbReference type="EMBL" id="KAF9620241.1"/>
    </source>
</evidence>
<dbReference type="PANTHER" id="PTHR23115">
    <property type="entry name" value="TRANSLATION FACTOR"/>
    <property type="match status" value="1"/>
</dbReference>
<organism evidence="5 6">
    <name type="scientific">Coptis chinensis</name>
    <dbReference type="NCBI Taxonomy" id="261450"/>
    <lineage>
        <taxon>Eukaryota</taxon>
        <taxon>Viridiplantae</taxon>
        <taxon>Streptophyta</taxon>
        <taxon>Embryophyta</taxon>
        <taxon>Tracheophyta</taxon>
        <taxon>Spermatophyta</taxon>
        <taxon>Magnoliopsida</taxon>
        <taxon>Ranunculales</taxon>
        <taxon>Ranunculaceae</taxon>
        <taxon>Coptidoideae</taxon>
        <taxon>Coptis</taxon>
    </lineage>
</organism>
<sequence length="527" mass="59248">MDMTVANLQGADLGDNEIGGGTPAVTSSTKRGPSKGPKALPDGKKRKDNFDFDDVSLEYLRESMDQAWRNHRHNLYKCHIKGKSWASVRAAPPLLFEQRARAASKRNKANCSKLRAPNTLGRRSMAATRHVIVWKTSSNRLGGWEAEVYIRAHTKKDKTIQCPEIAEKIQGIVNFDPSSNILSVDDALSQAIHNHWALIYKLGGIDKRVIERFEKEVAEMNKRSFKYAWVLDKLKAERECGITIDIALWKFETTKYYCTVIDAPGHRDFIKNMITGTSQADCAVLIIDSTTGTGLSGASPTKVLGIKSKRLFQSPDDTCLLQNSASDDSVNKDAFFRKLPNLAEQLPRQIVLKKLLPLLASSLEFGSAAATALTALLKMGLWFSTEEYSVKDIKKKEKELPAKEAKLRKREQNMEISILDDTRSELSFSLDPTVSPQILLCGPSDSEIYQETLTKALAKYFGARMEMGDSAKDDRAWIDLSFPDQRFIDGVSSFVKFVQVRFSRSERRHNAHVICARINEFQFLMKK</sequence>
<evidence type="ECO:0000256" key="2">
    <source>
        <dbReference type="ARBA" id="ARBA00023134"/>
    </source>
</evidence>
<dbReference type="Gene3D" id="3.40.50.300">
    <property type="entry name" value="P-loop containing nucleotide triphosphate hydrolases"/>
    <property type="match status" value="1"/>
</dbReference>
<dbReference type="Proteomes" id="UP000631114">
    <property type="component" value="Unassembled WGS sequence"/>
</dbReference>
<accession>A0A835IM35</accession>